<accession>A0A4R5K8F8</accession>
<dbReference type="OrthoDB" id="9810012at2"/>
<feature type="domain" description="Phospholipase C/D" evidence="1">
    <location>
        <begin position="19"/>
        <end position="120"/>
    </location>
</feature>
<proteinExistence type="predicted"/>
<dbReference type="Pfam" id="PF00882">
    <property type="entry name" value="Zn_dep_PLPC"/>
    <property type="match status" value="1"/>
</dbReference>
<dbReference type="AlphaFoldDB" id="A0A4R5K8F8"/>
<protein>
    <recommendedName>
        <fullName evidence="1">Phospholipase C/D domain-containing protein</fullName>
    </recommendedName>
</protein>
<evidence type="ECO:0000259" key="1">
    <source>
        <dbReference type="Pfam" id="PF00882"/>
    </source>
</evidence>
<keyword evidence="3" id="KW-1185">Reference proteome</keyword>
<dbReference type="InterPro" id="IPR029002">
    <property type="entry name" value="PLPC/GPLD1"/>
</dbReference>
<sequence length="209" mass="24482">MKGSDVMPWPMIHFLIADKLFDNQPPPSYLLGSIAPDAVTLRENEPTAKLKSHLFDISHRSTDHLIDFYRQTVRLNKQDQDFKLFVSGYISHIIADISWAKIKKAVSQYDKSLKQILWREEIQMDFQLFRQASQHERLPTEVDKSDLYELEGLYTRSELTKFRKHVFDWLHNPANEPGVALIYITPALVESFVPQAADELKHFFDRLHE</sequence>
<evidence type="ECO:0000313" key="3">
    <source>
        <dbReference type="Proteomes" id="UP000295636"/>
    </source>
</evidence>
<gene>
    <name evidence="2" type="ORF">E1757_33110</name>
</gene>
<reference evidence="2 3" key="1">
    <citation type="submission" date="2019-03" db="EMBL/GenBank/DDBJ databases">
        <title>This is whole genome sequence of Paenibacillus sp MS74 strain.</title>
        <authorList>
            <person name="Trinh H.N."/>
        </authorList>
    </citation>
    <scope>NUCLEOTIDE SEQUENCE [LARGE SCALE GENOMIC DNA]</scope>
    <source>
        <strain evidence="2 3">MS74</strain>
    </source>
</reference>
<comment type="caution">
    <text evidence="2">The sequence shown here is derived from an EMBL/GenBank/DDBJ whole genome shotgun (WGS) entry which is preliminary data.</text>
</comment>
<organism evidence="2 3">
    <name type="scientific">Paenibacillus piri</name>
    <dbReference type="NCBI Taxonomy" id="2547395"/>
    <lineage>
        <taxon>Bacteria</taxon>
        <taxon>Bacillati</taxon>
        <taxon>Bacillota</taxon>
        <taxon>Bacilli</taxon>
        <taxon>Bacillales</taxon>
        <taxon>Paenibacillaceae</taxon>
        <taxon>Paenibacillus</taxon>
    </lineage>
</organism>
<evidence type="ECO:0000313" key="2">
    <source>
        <dbReference type="EMBL" id="TDF91219.1"/>
    </source>
</evidence>
<dbReference type="EMBL" id="SMRT01000029">
    <property type="protein sequence ID" value="TDF91219.1"/>
    <property type="molecule type" value="Genomic_DNA"/>
</dbReference>
<dbReference type="Proteomes" id="UP000295636">
    <property type="component" value="Unassembled WGS sequence"/>
</dbReference>
<name>A0A4R5K8F8_9BACL</name>